<dbReference type="InterPro" id="IPR035940">
    <property type="entry name" value="CAP_sf"/>
</dbReference>
<protein>
    <submittedName>
        <fullName evidence="3">SCP domain-containing protein</fullName>
    </submittedName>
</protein>
<dbReference type="SMART" id="SM00198">
    <property type="entry name" value="SCP"/>
    <property type="match status" value="1"/>
</dbReference>
<evidence type="ECO:0000313" key="2">
    <source>
        <dbReference type="Proteomes" id="UP000095287"/>
    </source>
</evidence>
<dbReference type="WBParaSite" id="L893_g15185.t1">
    <property type="protein sequence ID" value="L893_g15185.t1"/>
    <property type="gene ID" value="L893_g15185"/>
</dbReference>
<sequence>MHTPYVKLSPNLVSVSWAFCDDNLSLQCTNASPNMKFLFRKIIRDEHNYFRSLLSRGALLPEKSIRLTNMYRLKYSCFLEKEAMNLSSCSTKTMKEGRGVVKYIYQPKHGKVKPLNQPCFCVGNPTAEKNMLKSLVESWYTEGANALKSTNFFTNGFIARRDFYSVGKTIEDTQKIRRFFQVAFANLTQVGCAFDTCNTTIKLVCRYYAGSDANFLSLVKKEGNGRCVGQPLFKAGVPCIYNNQCSTYHNSSCSSFQYLCCDDHRCTPYENYVRNSGSKSGPVLMLQAIGVFSLLWI</sequence>
<dbReference type="SUPFAM" id="SSF55797">
    <property type="entry name" value="PR-1-like"/>
    <property type="match status" value="1"/>
</dbReference>
<dbReference type="InterPro" id="IPR014044">
    <property type="entry name" value="CAP_dom"/>
</dbReference>
<dbReference type="Pfam" id="PF00188">
    <property type="entry name" value="CAP"/>
    <property type="match status" value="1"/>
</dbReference>
<evidence type="ECO:0000259" key="1">
    <source>
        <dbReference type="SMART" id="SM00198"/>
    </source>
</evidence>
<reference evidence="3" key="1">
    <citation type="submission" date="2016-11" db="UniProtKB">
        <authorList>
            <consortium name="WormBaseParasite"/>
        </authorList>
    </citation>
    <scope>IDENTIFICATION</scope>
</reference>
<dbReference type="Gene3D" id="3.40.33.10">
    <property type="entry name" value="CAP"/>
    <property type="match status" value="1"/>
</dbReference>
<keyword evidence="2" id="KW-1185">Reference proteome</keyword>
<dbReference type="Proteomes" id="UP000095287">
    <property type="component" value="Unplaced"/>
</dbReference>
<dbReference type="CDD" id="cd05380">
    <property type="entry name" value="CAP_euk"/>
    <property type="match status" value="1"/>
</dbReference>
<accession>A0A1I7YDH6</accession>
<feature type="domain" description="SCP" evidence="1">
    <location>
        <begin position="38"/>
        <end position="210"/>
    </location>
</feature>
<name>A0A1I7YDH6_9BILA</name>
<proteinExistence type="predicted"/>
<evidence type="ECO:0000313" key="3">
    <source>
        <dbReference type="WBParaSite" id="L893_g15185.t1"/>
    </source>
</evidence>
<dbReference type="AlphaFoldDB" id="A0A1I7YDH6"/>
<organism evidence="2 3">
    <name type="scientific">Steinernema glaseri</name>
    <dbReference type="NCBI Taxonomy" id="37863"/>
    <lineage>
        <taxon>Eukaryota</taxon>
        <taxon>Metazoa</taxon>
        <taxon>Ecdysozoa</taxon>
        <taxon>Nematoda</taxon>
        <taxon>Chromadorea</taxon>
        <taxon>Rhabditida</taxon>
        <taxon>Tylenchina</taxon>
        <taxon>Panagrolaimomorpha</taxon>
        <taxon>Strongyloidoidea</taxon>
        <taxon>Steinernematidae</taxon>
        <taxon>Steinernema</taxon>
    </lineage>
</organism>